<name>A0A3M0G0R3_9ACTN</name>
<reference evidence="3 4" key="1">
    <citation type="submission" date="2018-10" db="EMBL/GenBank/DDBJ databases">
        <title>Tessaracoccus antarcticuss sp. nov., isolated from sediment.</title>
        <authorList>
            <person name="Zhou L.Y."/>
            <person name="Du Z.J."/>
        </authorList>
    </citation>
    <scope>NUCLEOTIDE SEQUENCE [LARGE SCALE GENOMIC DNA]</scope>
    <source>
        <strain evidence="3 4">JDX10</strain>
    </source>
</reference>
<organism evidence="3 4">
    <name type="scientific">Tessaracoccus antarcticus</name>
    <dbReference type="NCBI Taxonomy" id="2479848"/>
    <lineage>
        <taxon>Bacteria</taxon>
        <taxon>Bacillati</taxon>
        <taxon>Actinomycetota</taxon>
        <taxon>Actinomycetes</taxon>
        <taxon>Propionibacteriales</taxon>
        <taxon>Propionibacteriaceae</taxon>
        <taxon>Tessaracoccus</taxon>
    </lineage>
</organism>
<dbReference type="AlphaFoldDB" id="A0A3M0G0R3"/>
<evidence type="ECO:0000313" key="4">
    <source>
        <dbReference type="Proteomes" id="UP000275256"/>
    </source>
</evidence>
<evidence type="ECO:0000256" key="1">
    <source>
        <dbReference type="SAM" id="MobiDB-lite"/>
    </source>
</evidence>
<feature type="transmembrane region" description="Helical" evidence="2">
    <location>
        <begin position="12"/>
        <end position="32"/>
    </location>
</feature>
<keyword evidence="4" id="KW-1185">Reference proteome</keyword>
<keyword evidence="2" id="KW-0472">Membrane</keyword>
<evidence type="ECO:0000313" key="3">
    <source>
        <dbReference type="EMBL" id="RMB58345.1"/>
    </source>
</evidence>
<dbReference type="EMBL" id="REFW01000004">
    <property type="protein sequence ID" value="RMB58345.1"/>
    <property type="molecule type" value="Genomic_DNA"/>
</dbReference>
<proteinExistence type="predicted"/>
<accession>A0A3M0G0R3</accession>
<comment type="caution">
    <text evidence="3">The sequence shown here is derived from an EMBL/GenBank/DDBJ whole genome shotgun (WGS) entry which is preliminary data.</text>
</comment>
<keyword evidence="2" id="KW-0812">Transmembrane</keyword>
<dbReference type="Proteomes" id="UP000275256">
    <property type="component" value="Unassembled WGS sequence"/>
</dbReference>
<evidence type="ECO:0000256" key="2">
    <source>
        <dbReference type="SAM" id="Phobius"/>
    </source>
</evidence>
<gene>
    <name evidence="3" type="ORF">EAX62_14190</name>
</gene>
<keyword evidence="2" id="KW-1133">Transmembrane helix</keyword>
<protein>
    <submittedName>
        <fullName evidence="3">Uncharacterized protein</fullName>
    </submittedName>
</protein>
<feature type="transmembrane region" description="Helical" evidence="2">
    <location>
        <begin position="38"/>
        <end position="62"/>
    </location>
</feature>
<feature type="region of interest" description="Disordered" evidence="1">
    <location>
        <begin position="126"/>
        <end position="148"/>
    </location>
</feature>
<sequence>MVRRVGRLVGRRVRGGVVVLRAVVVGVAVGVLEVPPVGVFVAVLVGEAVADGVAVCVAIPLAEGTGLVAEPLGPGPEVLSDAVGVGLAGSVRVGVSVGSVRSNWGAATGSAWPVADSVMPTKLSTSGLGLHSSPASHLPPSSSTFPRM</sequence>